<dbReference type="GO" id="GO:0003700">
    <property type="term" value="F:DNA-binding transcription factor activity"/>
    <property type="evidence" value="ECO:0007669"/>
    <property type="project" value="TreeGrafter"/>
</dbReference>
<dbReference type="InterPro" id="IPR045281">
    <property type="entry name" value="CONSTANS-like"/>
</dbReference>
<accession>A0AAU9M440</accession>
<reference evidence="6 7" key="1">
    <citation type="submission" date="2022-01" db="EMBL/GenBank/DDBJ databases">
        <authorList>
            <person name="Xiong W."/>
            <person name="Schranz E."/>
        </authorList>
    </citation>
    <scope>NUCLEOTIDE SEQUENCE [LARGE SCALE GENOMIC DNA]</scope>
</reference>
<comment type="subcellular location">
    <subcellularLocation>
        <location evidence="1 3">Nucleus</location>
    </subcellularLocation>
</comment>
<evidence type="ECO:0000313" key="6">
    <source>
        <dbReference type="EMBL" id="CAH1420890.1"/>
    </source>
</evidence>
<dbReference type="AlphaFoldDB" id="A0AAU9M440"/>
<organism evidence="6 7">
    <name type="scientific">Lactuca virosa</name>
    <dbReference type="NCBI Taxonomy" id="75947"/>
    <lineage>
        <taxon>Eukaryota</taxon>
        <taxon>Viridiplantae</taxon>
        <taxon>Streptophyta</taxon>
        <taxon>Embryophyta</taxon>
        <taxon>Tracheophyta</taxon>
        <taxon>Spermatophyta</taxon>
        <taxon>Magnoliopsida</taxon>
        <taxon>eudicotyledons</taxon>
        <taxon>Gunneridae</taxon>
        <taxon>Pentapetalae</taxon>
        <taxon>asterids</taxon>
        <taxon>campanulids</taxon>
        <taxon>Asterales</taxon>
        <taxon>Asteraceae</taxon>
        <taxon>Cichorioideae</taxon>
        <taxon>Cichorieae</taxon>
        <taxon>Lactucinae</taxon>
        <taxon>Lactuca</taxon>
    </lineage>
</organism>
<protein>
    <recommendedName>
        <fullName evidence="5">CCT domain-containing protein</fullName>
    </recommendedName>
</protein>
<sequence>MFAPMVNPYDPGSTGTVGFKDSEGIEVNSRGKTGNSSLGFVKDENPARAAAKASSMETDFFAFSKSIFSCCISSEVGNGRDPSQMEGKSGFPLNFSRLLDKAKYNYGGGDGDSIVPVQSGETKKHHHGLQHQKLDQIAMEYETSNGGYGCTYVQIPAPIDRKARVLRYMEKKKRRKFVKTTRYESRKAYAEIRPRIKGRFAKRTNVGVKVEQIFSTTLTTEGGHCIVPSFTI</sequence>
<gene>
    <name evidence="6" type="ORF">LVIROSA_LOCUS8321</name>
</gene>
<comment type="caution">
    <text evidence="6">The sequence shown here is derived from an EMBL/GenBank/DDBJ whole genome shotgun (WGS) entry which is preliminary data.</text>
</comment>
<evidence type="ECO:0000256" key="4">
    <source>
        <dbReference type="SAM" id="MobiDB-lite"/>
    </source>
</evidence>
<dbReference type="Pfam" id="PF06203">
    <property type="entry name" value="CCT"/>
    <property type="match status" value="1"/>
</dbReference>
<keyword evidence="2 3" id="KW-0539">Nucleus</keyword>
<evidence type="ECO:0000256" key="3">
    <source>
        <dbReference type="PROSITE-ProRule" id="PRU00357"/>
    </source>
</evidence>
<evidence type="ECO:0000259" key="5">
    <source>
        <dbReference type="PROSITE" id="PS51017"/>
    </source>
</evidence>
<dbReference type="GO" id="GO:0009909">
    <property type="term" value="P:regulation of flower development"/>
    <property type="evidence" value="ECO:0007669"/>
    <property type="project" value="InterPro"/>
</dbReference>
<dbReference type="Proteomes" id="UP001157418">
    <property type="component" value="Unassembled WGS sequence"/>
</dbReference>
<feature type="domain" description="CCT" evidence="5">
    <location>
        <begin position="161"/>
        <end position="203"/>
    </location>
</feature>
<keyword evidence="7" id="KW-1185">Reference proteome</keyword>
<evidence type="ECO:0000313" key="7">
    <source>
        <dbReference type="Proteomes" id="UP001157418"/>
    </source>
</evidence>
<proteinExistence type="predicted"/>
<dbReference type="GO" id="GO:0005634">
    <property type="term" value="C:nucleus"/>
    <property type="evidence" value="ECO:0007669"/>
    <property type="project" value="UniProtKB-SubCell"/>
</dbReference>
<name>A0AAU9M440_9ASTR</name>
<feature type="region of interest" description="Disordered" evidence="4">
    <location>
        <begin position="1"/>
        <end position="41"/>
    </location>
</feature>
<evidence type="ECO:0000256" key="1">
    <source>
        <dbReference type="ARBA" id="ARBA00004123"/>
    </source>
</evidence>
<dbReference type="EMBL" id="CAKMRJ010001112">
    <property type="protein sequence ID" value="CAH1420890.1"/>
    <property type="molecule type" value="Genomic_DNA"/>
</dbReference>
<evidence type="ECO:0000256" key="2">
    <source>
        <dbReference type="ARBA" id="ARBA00023242"/>
    </source>
</evidence>
<dbReference type="PROSITE" id="PS51017">
    <property type="entry name" value="CCT"/>
    <property type="match status" value="1"/>
</dbReference>
<dbReference type="PANTHER" id="PTHR31319">
    <property type="entry name" value="ZINC FINGER PROTEIN CONSTANS-LIKE 4"/>
    <property type="match status" value="1"/>
</dbReference>
<dbReference type="PANTHER" id="PTHR31319:SF77">
    <property type="entry name" value="ZINC FINGER PROTEIN CONSTANS-LIKE 4"/>
    <property type="match status" value="1"/>
</dbReference>
<dbReference type="InterPro" id="IPR010402">
    <property type="entry name" value="CCT_domain"/>
</dbReference>